<evidence type="ECO:0000313" key="2">
    <source>
        <dbReference type="EMBL" id="CAJ0587401.1"/>
    </source>
</evidence>
<organism evidence="2 3">
    <name type="scientific">Mesorhabditis spiculigera</name>
    <dbReference type="NCBI Taxonomy" id="96644"/>
    <lineage>
        <taxon>Eukaryota</taxon>
        <taxon>Metazoa</taxon>
        <taxon>Ecdysozoa</taxon>
        <taxon>Nematoda</taxon>
        <taxon>Chromadorea</taxon>
        <taxon>Rhabditida</taxon>
        <taxon>Rhabditina</taxon>
        <taxon>Rhabditomorpha</taxon>
        <taxon>Rhabditoidea</taxon>
        <taxon>Rhabditidae</taxon>
        <taxon>Mesorhabditinae</taxon>
        <taxon>Mesorhabditis</taxon>
    </lineage>
</organism>
<dbReference type="AlphaFoldDB" id="A0AA36DJ99"/>
<keyword evidence="3" id="KW-1185">Reference proteome</keyword>
<gene>
    <name evidence="2" type="ORF">MSPICULIGERA_LOCUS25370</name>
</gene>
<comment type="caution">
    <text evidence="2">The sequence shown here is derived from an EMBL/GenBank/DDBJ whole genome shotgun (WGS) entry which is preliminary data.</text>
</comment>
<feature type="signal peptide" evidence="1">
    <location>
        <begin position="1"/>
        <end position="23"/>
    </location>
</feature>
<evidence type="ECO:0000313" key="3">
    <source>
        <dbReference type="Proteomes" id="UP001177023"/>
    </source>
</evidence>
<feature type="chain" id="PRO_5041345414" evidence="1">
    <location>
        <begin position="24"/>
        <end position="87"/>
    </location>
</feature>
<dbReference type="Proteomes" id="UP001177023">
    <property type="component" value="Unassembled WGS sequence"/>
</dbReference>
<feature type="non-terminal residue" evidence="2">
    <location>
        <position position="87"/>
    </location>
</feature>
<reference evidence="2" key="1">
    <citation type="submission" date="2023-06" db="EMBL/GenBank/DDBJ databases">
        <authorList>
            <person name="Delattre M."/>
        </authorList>
    </citation>
    <scope>NUCLEOTIDE SEQUENCE</scope>
    <source>
        <strain evidence="2">AF72</strain>
    </source>
</reference>
<protein>
    <submittedName>
        <fullName evidence="2">Uncharacterized protein</fullName>
    </submittedName>
</protein>
<keyword evidence="1" id="KW-0732">Signal</keyword>
<sequence>MNQLQSLVCVICVLLILPAATDALIDWNGQLASLQRYRALQQRQALQNRPSALTRSRRAEYNRNCFFSPVQCMLQYNGHVRHARLSS</sequence>
<proteinExistence type="predicted"/>
<dbReference type="EMBL" id="CATQJA010002710">
    <property type="protein sequence ID" value="CAJ0587401.1"/>
    <property type="molecule type" value="Genomic_DNA"/>
</dbReference>
<evidence type="ECO:0000256" key="1">
    <source>
        <dbReference type="SAM" id="SignalP"/>
    </source>
</evidence>
<accession>A0AA36DJ99</accession>
<name>A0AA36DJ99_9BILA</name>